<accession>A0A9C5ZHN4</accession>
<evidence type="ECO:0000313" key="3">
    <source>
        <dbReference type="RefSeq" id="XP_037899812.1"/>
    </source>
</evidence>
<dbReference type="Gene3D" id="3.80.20.20">
    <property type="entry name" value="Receptor L-domain"/>
    <property type="match status" value="1"/>
</dbReference>
<sequence>MASLLSVPKIVKQWDICVMVQVQAKDSWKTSKFQTVRIEAGTIYFHFNPKLCLTEIETLLPMLKNQTKFDKNEVSEDSNGSRESCNTTFLKVTLTTINSQFAIVEILNPMKFEDERTFIGYQYLHIEDNFGNATKHGFRPCDDGWTISLPTKETRYFFLNLNPFTQYAYYVKTMTISTERRNAQSPVQRFITKSDQPKFVNKLQAYPNSSSEIVMTWLPPTSANGQLKMYKIRAVLVRIQNSESRNYCKDPLKEIKIENPKIESPRTEKPPISEGCKCPKPKDSVYDDENADANIHASIELENTLQNFIYV</sequence>
<keyword evidence="2" id="KW-1185">Reference proteome</keyword>
<feature type="compositionally biased region" description="Basic and acidic residues" evidence="1">
    <location>
        <begin position="261"/>
        <end position="271"/>
    </location>
</feature>
<proteinExistence type="predicted"/>
<feature type="region of interest" description="Disordered" evidence="1">
    <location>
        <begin position="261"/>
        <end position="284"/>
    </location>
</feature>
<dbReference type="KEGG" id="gfs:119644349"/>
<evidence type="ECO:0000256" key="1">
    <source>
        <dbReference type="SAM" id="MobiDB-lite"/>
    </source>
</evidence>
<dbReference type="RefSeq" id="XP_037899818.1">
    <property type="nucleotide sequence ID" value="XM_038043890.1"/>
</dbReference>
<name>A0A9C5ZHN4_9MUSC</name>
<dbReference type="SUPFAM" id="SSF52058">
    <property type="entry name" value="L domain-like"/>
    <property type="match status" value="1"/>
</dbReference>
<dbReference type="KEGG" id="gfs:119644343"/>
<dbReference type="InterPro" id="IPR036116">
    <property type="entry name" value="FN3_sf"/>
</dbReference>
<dbReference type="InterPro" id="IPR013783">
    <property type="entry name" value="Ig-like_fold"/>
</dbReference>
<dbReference type="Proteomes" id="UP000092443">
    <property type="component" value="Unplaced"/>
</dbReference>
<gene>
    <name evidence="4" type="primary">LOC119644349</name>
    <name evidence="3" type="synonym">LOC119644343</name>
</gene>
<dbReference type="GeneID" id="119644349"/>
<feature type="non-terminal residue" evidence="4">
    <location>
        <position position="311"/>
    </location>
</feature>
<dbReference type="SUPFAM" id="SSF49265">
    <property type="entry name" value="Fibronectin type III"/>
    <property type="match status" value="2"/>
</dbReference>
<organism evidence="2 4">
    <name type="scientific">Glossina fuscipes</name>
    <dbReference type="NCBI Taxonomy" id="7396"/>
    <lineage>
        <taxon>Eukaryota</taxon>
        <taxon>Metazoa</taxon>
        <taxon>Ecdysozoa</taxon>
        <taxon>Arthropoda</taxon>
        <taxon>Hexapoda</taxon>
        <taxon>Insecta</taxon>
        <taxon>Pterygota</taxon>
        <taxon>Neoptera</taxon>
        <taxon>Endopterygota</taxon>
        <taxon>Diptera</taxon>
        <taxon>Brachycera</taxon>
        <taxon>Muscomorpha</taxon>
        <taxon>Hippoboscoidea</taxon>
        <taxon>Glossinidae</taxon>
        <taxon>Glossina</taxon>
    </lineage>
</organism>
<protein>
    <submittedName>
        <fullName evidence="3 4">Insulin-like receptor</fullName>
    </submittedName>
</protein>
<dbReference type="Gene3D" id="2.60.40.10">
    <property type="entry name" value="Immunoglobulins"/>
    <property type="match status" value="2"/>
</dbReference>
<dbReference type="InterPro" id="IPR036941">
    <property type="entry name" value="Rcpt_L-dom_sf"/>
</dbReference>
<reference evidence="3 4" key="1">
    <citation type="submission" date="2025-04" db="UniProtKB">
        <authorList>
            <consortium name="RefSeq"/>
        </authorList>
    </citation>
    <scope>IDENTIFICATION</scope>
    <source>
        <tissue evidence="3 4">Whole body pupa</tissue>
    </source>
</reference>
<evidence type="ECO:0000313" key="2">
    <source>
        <dbReference type="Proteomes" id="UP000092443"/>
    </source>
</evidence>
<evidence type="ECO:0000313" key="4">
    <source>
        <dbReference type="RefSeq" id="XP_037899818.1"/>
    </source>
</evidence>
<dbReference type="AlphaFoldDB" id="A0A9C5ZHN4"/>
<dbReference type="RefSeq" id="XP_037899812.1">
    <property type="nucleotide sequence ID" value="XM_038043884.1"/>
</dbReference>